<keyword evidence="2" id="KW-1185">Reference proteome</keyword>
<protein>
    <submittedName>
        <fullName evidence="1">Uncharacterized protein</fullName>
    </submittedName>
</protein>
<proteinExistence type="predicted"/>
<gene>
    <name evidence="1" type="ORF">MAR_027276</name>
</gene>
<sequence length="63" mass="7350">MEGGTLSTPWIDIYDGVETQVSRDRDFGSRFESFYIACGRQKQRQEQYIKDTDNAALSCHWEI</sequence>
<dbReference type="EMBL" id="CP111019">
    <property type="protein sequence ID" value="WAR13096.1"/>
    <property type="molecule type" value="Genomic_DNA"/>
</dbReference>
<dbReference type="Proteomes" id="UP001164746">
    <property type="component" value="Chromosome 8"/>
</dbReference>
<accession>A0ABY7EW93</accession>
<evidence type="ECO:0000313" key="2">
    <source>
        <dbReference type="Proteomes" id="UP001164746"/>
    </source>
</evidence>
<organism evidence="1 2">
    <name type="scientific">Mya arenaria</name>
    <name type="common">Soft-shell clam</name>
    <dbReference type="NCBI Taxonomy" id="6604"/>
    <lineage>
        <taxon>Eukaryota</taxon>
        <taxon>Metazoa</taxon>
        <taxon>Spiralia</taxon>
        <taxon>Lophotrochozoa</taxon>
        <taxon>Mollusca</taxon>
        <taxon>Bivalvia</taxon>
        <taxon>Autobranchia</taxon>
        <taxon>Heteroconchia</taxon>
        <taxon>Euheterodonta</taxon>
        <taxon>Imparidentia</taxon>
        <taxon>Neoheterodontei</taxon>
        <taxon>Myida</taxon>
        <taxon>Myoidea</taxon>
        <taxon>Myidae</taxon>
        <taxon>Mya</taxon>
    </lineage>
</organism>
<reference evidence="1" key="1">
    <citation type="submission" date="2022-11" db="EMBL/GenBank/DDBJ databases">
        <title>Centuries of genome instability and evolution in soft-shell clam transmissible cancer (bioRxiv).</title>
        <authorList>
            <person name="Hart S.F.M."/>
            <person name="Yonemitsu M.A."/>
            <person name="Giersch R.M."/>
            <person name="Beal B.F."/>
            <person name="Arriagada G."/>
            <person name="Davis B.W."/>
            <person name="Ostrander E.A."/>
            <person name="Goff S.P."/>
            <person name="Metzger M.J."/>
        </authorList>
    </citation>
    <scope>NUCLEOTIDE SEQUENCE</scope>
    <source>
        <strain evidence="1">MELC-2E11</strain>
        <tissue evidence="1">Siphon/mantle</tissue>
    </source>
</reference>
<evidence type="ECO:0000313" key="1">
    <source>
        <dbReference type="EMBL" id="WAR13096.1"/>
    </source>
</evidence>
<name>A0ABY7EW93_MYAAR</name>